<comment type="caution">
    <text evidence="1">The sequence shown here is derived from an EMBL/GenBank/DDBJ whole genome shotgun (WGS) entry which is preliminary data.</text>
</comment>
<evidence type="ECO:0000313" key="2">
    <source>
        <dbReference type="Proteomes" id="UP000192366"/>
    </source>
</evidence>
<name>A0A1W9YZ63_MYCBA</name>
<dbReference type="EMBL" id="MVHJ01000006">
    <property type="protein sequence ID" value="ORA05361.1"/>
    <property type="molecule type" value="Genomic_DNA"/>
</dbReference>
<protein>
    <recommendedName>
        <fullName evidence="3">EVE domain-containing protein</fullName>
    </recommendedName>
</protein>
<sequence>MRAARSGAQVTIERLGAWVIKCNPRMTPIAPMLAAGEARPHWCVADNYRTRLMRPGQRALFWVSGQPDRGIWGAGHIDGEVWSDGGRLHVPVRIPILAQPITAADLAAVPGLAAMEAFRAPQQSNPSWVSDTELALIDRLLRSHPT</sequence>
<dbReference type="AlphaFoldDB" id="A0A1W9YZ63"/>
<dbReference type="Proteomes" id="UP000192366">
    <property type="component" value="Unassembled WGS sequence"/>
</dbReference>
<proteinExistence type="predicted"/>
<gene>
    <name evidence="1" type="ORF">BST17_09130</name>
</gene>
<dbReference type="Gene3D" id="3.10.590.10">
    <property type="entry name" value="ph1033 like domains"/>
    <property type="match status" value="1"/>
</dbReference>
<organism evidence="1 2">
    <name type="scientific">Mycolicibacterium bacteremicum</name>
    <name type="common">Mycobacterium bacteremicum</name>
    <dbReference type="NCBI Taxonomy" id="564198"/>
    <lineage>
        <taxon>Bacteria</taxon>
        <taxon>Bacillati</taxon>
        <taxon>Actinomycetota</taxon>
        <taxon>Actinomycetes</taxon>
        <taxon>Mycobacteriales</taxon>
        <taxon>Mycobacteriaceae</taxon>
        <taxon>Mycolicibacterium</taxon>
    </lineage>
</organism>
<reference evidence="1 2" key="1">
    <citation type="submission" date="2017-02" db="EMBL/GenBank/DDBJ databases">
        <title>The new phylogeny of genus Mycobacterium.</title>
        <authorList>
            <person name="Tortoli E."/>
            <person name="Trovato A."/>
            <person name="Cirillo D.M."/>
        </authorList>
    </citation>
    <scope>NUCLEOTIDE SEQUENCE [LARGE SCALE GENOMIC DNA]</scope>
    <source>
        <strain evidence="1 2">DSM 45578</strain>
    </source>
</reference>
<evidence type="ECO:0008006" key="3">
    <source>
        <dbReference type="Google" id="ProtNLM"/>
    </source>
</evidence>
<dbReference type="OrthoDB" id="4464348at2"/>
<dbReference type="STRING" id="564198.BST17_09130"/>
<dbReference type="SUPFAM" id="SSF88697">
    <property type="entry name" value="PUA domain-like"/>
    <property type="match status" value="1"/>
</dbReference>
<evidence type="ECO:0000313" key="1">
    <source>
        <dbReference type="EMBL" id="ORA05361.1"/>
    </source>
</evidence>
<keyword evidence="2" id="KW-1185">Reference proteome</keyword>
<accession>A0A1W9YZ63</accession>
<dbReference type="InterPro" id="IPR015947">
    <property type="entry name" value="PUA-like_sf"/>
</dbReference>